<dbReference type="PROSITE" id="PS50088">
    <property type="entry name" value="ANK_REPEAT"/>
    <property type="match status" value="3"/>
</dbReference>
<dbReference type="SUPFAM" id="SSF48403">
    <property type="entry name" value="Ankyrin repeat"/>
    <property type="match status" value="1"/>
</dbReference>
<dbReference type="Gene3D" id="1.25.40.20">
    <property type="entry name" value="Ankyrin repeat-containing domain"/>
    <property type="match status" value="2"/>
</dbReference>
<dbReference type="Pfam" id="PF00023">
    <property type="entry name" value="Ank"/>
    <property type="match status" value="1"/>
</dbReference>
<dbReference type="InterPro" id="IPR036770">
    <property type="entry name" value="Ankyrin_rpt-contain_sf"/>
</dbReference>
<feature type="repeat" description="ANK" evidence="3">
    <location>
        <begin position="120"/>
        <end position="152"/>
    </location>
</feature>
<feature type="repeat" description="ANK" evidence="3">
    <location>
        <begin position="87"/>
        <end position="119"/>
    </location>
</feature>
<evidence type="ECO:0000313" key="5">
    <source>
        <dbReference type="Proteomes" id="UP001642540"/>
    </source>
</evidence>
<protein>
    <recommendedName>
        <fullName evidence="6">Ankyrin repeat domain-containing protein 49</fullName>
    </recommendedName>
</protein>
<reference evidence="4 5" key="1">
    <citation type="submission" date="2024-08" db="EMBL/GenBank/DDBJ databases">
        <authorList>
            <person name="Cucini C."/>
            <person name="Frati F."/>
        </authorList>
    </citation>
    <scope>NUCLEOTIDE SEQUENCE [LARGE SCALE GENOMIC DNA]</scope>
</reference>
<comment type="caution">
    <text evidence="4">The sequence shown here is derived from an EMBL/GenBank/DDBJ whole genome shotgun (WGS) entry which is preliminary data.</text>
</comment>
<accession>A0ABP1S4C6</accession>
<keyword evidence="1" id="KW-0677">Repeat</keyword>
<dbReference type="InterPro" id="IPR002110">
    <property type="entry name" value="Ankyrin_rpt"/>
</dbReference>
<feature type="repeat" description="ANK" evidence="3">
    <location>
        <begin position="153"/>
        <end position="187"/>
    </location>
</feature>
<dbReference type="PROSITE" id="PS50297">
    <property type="entry name" value="ANK_REP_REGION"/>
    <property type="match status" value="2"/>
</dbReference>
<evidence type="ECO:0000313" key="4">
    <source>
        <dbReference type="EMBL" id="CAL8143228.1"/>
    </source>
</evidence>
<evidence type="ECO:0000256" key="1">
    <source>
        <dbReference type="ARBA" id="ARBA00022737"/>
    </source>
</evidence>
<evidence type="ECO:0000256" key="2">
    <source>
        <dbReference type="ARBA" id="ARBA00023043"/>
    </source>
</evidence>
<dbReference type="PANTHER" id="PTHR24126">
    <property type="entry name" value="ANKYRIN REPEAT, PH AND SEC7 DOMAIN CONTAINING PROTEIN SECG-RELATED"/>
    <property type="match status" value="1"/>
</dbReference>
<organism evidence="4 5">
    <name type="scientific">Orchesella dallaii</name>
    <dbReference type="NCBI Taxonomy" id="48710"/>
    <lineage>
        <taxon>Eukaryota</taxon>
        <taxon>Metazoa</taxon>
        <taxon>Ecdysozoa</taxon>
        <taxon>Arthropoda</taxon>
        <taxon>Hexapoda</taxon>
        <taxon>Collembola</taxon>
        <taxon>Entomobryomorpha</taxon>
        <taxon>Entomobryoidea</taxon>
        <taxon>Orchesellidae</taxon>
        <taxon>Orchesellinae</taxon>
        <taxon>Orchesella</taxon>
    </lineage>
</organism>
<dbReference type="Pfam" id="PF12796">
    <property type="entry name" value="Ank_2"/>
    <property type="match status" value="1"/>
</dbReference>
<gene>
    <name evidence="4" type="ORF">ODALV1_LOCUS29373</name>
</gene>
<name>A0ABP1S4C6_9HEXA</name>
<keyword evidence="2 3" id="KW-0040">ANK repeat</keyword>
<dbReference type="Proteomes" id="UP001642540">
    <property type="component" value="Unassembled WGS sequence"/>
</dbReference>
<evidence type="ECO:0000256" key="3">
    <source>
        <dbReference type="PROSITE-ProRule" id="PRU00023"/>
    </source>
</evidence>
<sequence>MEQTYSDEEVDDVGTLLPNLAEVAIAKEKDPMMFVSGFDADDEGIVPSDKPDDPGERLLRASEEGDVNLLHELIDADPTLVNYTDEDGYTALHRACYEDNLVAARALLHYSAKVGVTSHEGWTPLHSACHWNAYRCVRLLLENGACVNGQTRGGLTPLHLACGSGSARETVIILLNESGIKINVLNNAKETPYQIARRNGHLDDLFEIHRPSLSRI</sequence>
<dbReference type="SMART" id="SM00248">
    <property type="entry name" value="ANK"/>
    <property type="match status" value="3"/>
</dbReference>
<evidence type="ECO:0008006" key="6">
    <source>
        <dbReference type="Google" id="ProtNLM"/>
    </source>
</evidence>
<keyword evidence="5" id="KW-1185">Reference proteome</keyword>
<proteinExistence type="predicted"/>
<dbReference type="EMBL" id="CAXLJM020000151">
    <property type="protein sequence ID" value="CAL8143228.1"/>
    <property type="molecule type" value="Genomic_DNA"/>
</dbReference>